<evidence type="ECO:0000256" key="3">
    <source>
        <dbReference type="ARBA" id="ARBA00022691"/>
    </source>
</evidence>
<evidence type="ECO:0000256" key="2">
    <source>
        <dbReference type="ARBA" id="ARBA00022679"/>
    </source>
</evidence>
<dbReference type="Gene3D" id="6.10.140.2220">
    <property type="match status" value="1"/>
</dbReference>
<gene>
    <name evidence="8" type="ORF">JAAARDRAFT_36713</name>
</gene>
<dbReference type="STRING" id="933084.A0A067PXF5"/>
<dbReference type="AlphaFoldDB" id="A0A067PXF5"/>
<reference evidence="9" key="1">
    <citation type="journal article" date="2014" name="Proc. Natl. Acad. Sci. U.S.A.">
        <title>Extensive sampling of basidiomycete genomes demonstrates inadequacy of the white-rot/brown-rot paradigm for wood decay fungi.</title>
        <authorList>
            <person name="Riley R."/>
            <person name="Salamov A.A."/>
            <person name="Brown D.W."/>
            <person name="Nagy L.G."/>
            <person name="Floudas D."/>
            <person name="Held B.W."/>
            <person name="Levasseur A."/>
            <person name="Lombard V."/>
            <person name="Morin E."/>
            <person name="Otillar R."/>
            <person name="Lindquist E.A."/>
            <person name="Sun H."/>
            <person name="LaButti K.M."/>
            <person name="Schmutz J."/>
            <person name="Jabbour D."/>
            <person name="Luo H."/>
            <person name="Baker S.E."/>
            <person name="Pisabarro A.G."/>
            <person name="Walton J.D."/>
            <person name="Blanchette R.A."/>
            <person name="Henrissat B."/>
            <person name="Martin F."/>
            <person name="Cullen D."/>
            <person name="Hibbett D.S."/>
            <person name="Grigoriev I.V."/>
        </authorList>
    </citation>
    <scope>NUCLEOTIDE SEQUENCE [LARGE SCALE GENOMIC DNA]</scope>
    <source>
        <strain evidence="9">MUCL 33604</strain>
    </source>
</reference>
<name>A0A067PXF5_9AGAM</name>
<dbReference type="SUPFAM" id="SSF82199">
    <property type="entry name" value="SET domain"/>
    <property type="match status" value="1"/>
</dbReference>
<dbReference type="Gene3D" id="2.170.270.10">
    <property type="entry name" value="SET domain"/>
    <property type="match status" value="1"/>
</dbReference>
<dbReference type="HOGENOM" id="CLU_031650_0_0_1"/>
<keyword evidence="1" id="KW-0489">Methyltransferase</keyword>
<evidence type="ECO:0000256" key="1">
    <source>
        <dbReference type="ARBA" id="ARBA00022603"/>
    </source>
</evidence>
<evidence type="ECO:0000256" key="5">
    <source>
        <dbReference type="ARBA" id="ARBA00044528"/>
    </source>
</evidence>
<keyword evidence="2" id="KW-0808">Transferase</keyword>
<organism evidence="8 9">
    <name type="scientific">Jaapia argillacea MUCL 33604</name>
    <dbReference type="NCBI Taxonomy" id="933084"/>
    <lineage>
        <taxon>Eukaryota</taxon>
        <taxon>Fungi</taxon>
        <taxon>Dikarya</taxon>
        <taxon>Basidiomycota</taxon>
        <taxon>Agaricomycotina</taxon>
        <taxon>Agaricomycetes</taxon>
        <taxon>Agaricomycetidae</taxon>
        <taxon>Jaapiales</taxon>
        <taxon>Jaapiaceae</taxon>
        <taxon>Jaapia</taxon>
    </lineage>
</organism>
<evidence type="ECO:0000259" key="7">
    <source>
        <dbReference type="PROSITE" id="PS50280"/>
    </source>
</evidence>
<keyword evidence="9" id="KW-1185">Reference proteome</keyword>
<dbReference type="InterPro" id="IPR046341">
    <property type="entry name" value="SET_dom_sf"/>
</dbReference>
<dbReference type="GO" id="GO:0042799">
    <property type="term" value="F:histone H4K20 methyltransferase activity"/>
    <property type="evidence" value="ECO:0007669"/>
    <property type="project" value="TreeGrafter"/>
</dbReference>
<evidence type="ECO:0000313" key="8">
    <source>
        <dbReference type="EMBL" id="KDQ55937.1"/>
    </source>
</evidence>
<keyword evidence="3" id="KW-0949">S-adenosyl-L-methionine</keyword>
<evidence type="ECO:0000313" key="9">
    <source>
        <dbReference type="Proteomes" id="UP000027265"/>
    </source>
</evidence>
<evidence type="ECO:0000256" key="4">
    <source>
        <dbReference type="ARBA" id="ARBA00042380"/>
    </source>
</evidence>
<protein>
    <recommendedName>
        <fullName evidence="5">Histone-lysine N-methyltransferase SET5</fullName>
    </recommendedName>
    <alternativeName>
        <fullName evidence="4">SET domain-containing protein 5</fullName>
    </alternativeName>
</protein>
<dbReference type="EMBL" id="KL197723">
    <property type="protein sequence ID" value="KDQ55937.1"/>
    <property type="molecule type" value="Genomic_DNA"/>
</dbReference>
<dbReference type="Gene3D" id="1.10.220.160">
    <property type="match status" value="1"/>
</dbReference>
<dbReference type="InterPro" id="IPR001214">
    <property type="entry name" value="SET_dom"/>
</dbReference>
<dbReference type="SMART" id="SM00317">
    <property type="entry name" value="SET"/>
    <property type="match status" value="1"/>
</dbReference>
<dbReference type="OrthoDB" id="438641at2759"/>
<dbReference type="Pfam" id="PF00856">
    <property type="entry name" value="SET"/>
    <property type="match status" value="1"/>
</dbReference>
<dbReference type="GO" id="GO:0045814">
    <property type="term" value="P:negative regulation of gene expression, epigenetic"/>
    <property type="evidence" value="ECO:0007669"/>
    <property type="project" value="TreeGrafter"/>
</dbReference>
<feature type="domain" description="SET" evidence="7">
    <location>
        <begin position="91"/>
        <end position="376"/>
    </location>
</feature>
<evidence type="ECO:0000256" key="6">
    <source>
        <dbReference type="ARBA" id="ARBA00048619"/>
    </source>
</evidence>
<dbReference type="Proteomes" id="UP000027265">
    <property type="component" value="Unassembled WGS sequence"/>
</dbReference>
<dbReference type="GO" id="GO:0032259">
    <property type="term" value="P:methylation"/>
    <property type="evidence" value="ECO:0007669"/>
    <property type="project" value="UniProtKB-KW"/>
</dbReference>
<proteinExistence type="predicted"/>
<sequence>MSSKITPSEDDLKSALVSLKTENPALGIPKLHVLLLSSRSDWSVSEKRTRKVLQNAGLVVSPQPIAGNKIKGHIYPSSRLVEGLDVTKWTKKVEVKYFDAVKGKGLVATEKIAEGEVIWKEDPFIVAPEWSIYNLQLSSRACAHCTTPLTDSPLTVACPSSTSSTPCHARFCNRLCLSRSSNIHPLLCPPRNPACIPLMTFIGQMQWLALNALAQFTARILLSYQSDENGVFGADWALVRGLAELSMEDRFKGLADKGVQPDRATWKKAHQIFIQAFHDPPTDQAKKKLAKILKKPLTPEIEEELFPYGAFLRGLGRMSLNQEGHGGIYALHSHMNHSCSPNVSVRHLDQRTALSRITLIAKAEIDVGQELLVSYVDPTVSVTERRGLLPQWGFGNCQCERCVEEEKALPDDKKGAGAMDDLASELKAGLGVGGFSA</sequence>
<dbReference type="PANTHER" id="PTHR46402:SF2">
    <property type="entry name" value="HISTONE-LYSINE N-TRIMETHYLTRANSFERASE SMYD5"/>
    <property type="match status" value="1"/>
</dbReference>
<dbReference type="PANTHER" id="PTHR46402">
    <property type="entry name" value="SET AND MYND DOMAIN-CONTAINING PROTEIN 5"/>
    <property type="match status" value="1"/>
</dbReference>
<accession>A0A067PXF5</accession>
<dbReference type="InParanoid" id="A0A067PXF5"/>
<comment type="catalytic activity">
    <reaction evidence="6">
        <text>L-lysyl-[histone] + S-adenosyl-L-methionine = N(6)-methyl-L-lysyl-[histone] + S-adenosyl-L-homocysteine + H(+)</text>
        <dbReference type="Rhea" id="RHEA:10024"/>
        <dbReference type="Rhea" id="RHEA-COMP:9845"/>
        <dbReference type="Rhea" id="RHEA-COMP:9846"/>
        <dbReference type="ChEBI" id="CHEBI:15378"/>
        <dbReference type="ChEBI" id="CHEBI:29969"/>
        <dbReference type="ChEBI" id="CHEBI:57856"/>
        <dbReference type="ChEBI" id="CHEBI:59789"/>
        <dbReference type="ChEBI" id="CHEBI:61929"/>
    </reaction>
    <physiologicalReaction direction="left-to-right" evidence="6">
        <dbReference type="Rhea" id="RHEA:10025"/>
    </physiologicalReaction>
</comment>
<dbReference type="CDD" id="cd20071">
    <property type="entry name" value="SET_SMYD"/>
    <property type="match status" value="1"/>
</dbReference>
<dbReference type="PROSITE" id="PS50280">
    <property type="entry name" value="SET"/>
    <property type="match status" value="1"/>
</dbReference>